<comment type="caution">
    <text evidence="2">The sequence shown here is derived from an EMBL/GenBank/DDBJ whole genome shotgun (WGS) entry which is preliminary data.</text>
</comment>
<proteinExistence type="predicted"/>
<dbReference type="AlphaFoldDB" id="A0A9N8E2G5"/>
<accession>A0A9N8E2G5</accession>
<keyword evidence="3" id="KW-1185">Reference proteome</keyword>
<dbReference type="Gene3D" id="3.40.50.300">
    <property type="entry name" value="P-loop containing nucleotide triphosphate hydrolases"/>
    <property type="match status" value="1"/>
</dbReference>
<reference evidence="2" key="1">
    <citation type="submission" date="2020-06" db="EMBL/GenBank/DDBJ databases">
        <authorList>
            <consortium name="Plant Systems Biology data submission"/>
        </authorList>
    </citation>
    <scope>NUCLEOTIDE SEQUENCE</scope>
    <source>
        <strain evidence="2">D6</strain>
    </source>
</reference>
<gene>
    <name evidence="2" type="ORF">SEMRO_586_G171190.1</name>
</gene>
<feature type="region of interest" description="Disordered" evidence="1">
    <location>
        <begin position="1"/>
        <end position="30"/>
    </location>
</feature>
<sequence>MPKRVKVLPQKFLGKNTPLPPEPSEPPPPTTDLVSLLVVGSPQSGKTSLIESFVSHETVDPCHEDTTQEEAVLRQCGNNWSVSYSRKKFAFRNQENNSCIQSLFVQLLEATGIDPNTATTIDKNQSEWKRVWRKAAVILLVVNVSQQQQEEEETDSILRQIKTWKRWLDARHQPQKKKKAVILMLHQGDKLSATTNTDGTTTSSRRSATFWIDLGKKISHLCDKLDIHSWHITSSNLLDDELGGSVDAAFCRILGDPQSSGVLSSPPPASIVTTTNHGASFDAETQLLSPPTDDTVTPIRAKRLVLDSARVVSPLT</sequence>
<organism evidence="2 3">
    <name type="scientific">Seminavis robusta</name>
    <dbReference type="NCBI Taxonomy" id="568900"/>
    <lineage>
        <taxon>Eukaryota</taxon>
        <taxon>Sar</taxon>
        <taxon>Stramenopiles</taxon>
        <taxon>Ochrophyta</taxon>
        <taxon>Bacillariophyta</taxon>
        <taxon>Bacillariophyceae</taxon>
        <taxon>Bacillariophycidae</taxon>
        <taxon>Naviculales</taxon>
        <taxon>Naviculaceae</taxon>
        <taxon>Seminavis</taxon>
    </lineage>
</organism>
<dbReference type="EMBL" id="CAICTM010000585">
    <property type="protein sequence ID" value="CAB9513351.1"/>
    <property type="molecule type" value="Genomic_DNA"/>
</dbReference>
<dbReference type="OrthoDB" id="10669716at2759"/>
<name>A0A9N8E2G5_9STRA</name>
<feature type="compositionally biased region" description="Pro residues" evidence="1">
    <location>
        <begin position="18"/>
        <end position="30"/>
    </location>
</feature>
<protein>
    <submittedName>
        <fullName evidence="2">Uncharacterized protein</fullName>
    </submittedName>
</protein>
<evidence type="ECO:0000256" key="1">
    <source>
        <dbReference type="SAM" id="MobiDB-lite"/>
    </source>
</evidence>
<evidence type="ECO:0000313" key="3">
    <source>
        <dbReference type="Proteomes" id="UP001153069"/>
    </source>
</evidence>
<dbReference type="SUPFAM" id="SSF52540">
    <property type="entry name" value="P-loop containing nucleoside triphosphate hydrolases"/>
    <property type="match status" value="1"/>
</dbReference>
<evidence type="ECO:0000313" key="2">
    <source>
        <dbReference type="EMBL" id="CAB9513351.1"/>
    </source>
</evidence>
<dbReference type="Proteomes" id="UP001153069">
    <property type="component" value="Unassembled WGS sequence"/>
</dbReference>
<dbReference type="InterPro" id="IPR027417">
    <property type="entry name" value="P-loop_NTPase"/>
</dbReference>